<feature type="domain" description="Glycosyl transferase family 1" evidence="12">
    <location>
        <begin position="321"/>
        <end position="461"/>
    </location>
</feature>
<evidence type="ECO:0000259" key="13">
    <source>
        <dbReference type="Pfam" id="PF22145"/>
    </source>
</evidence>
<comment type="caution">
    <text evidence="11">Lacks conserved residue(s) required for the propagation of feature annotation.</text>
</comment>
<comment type="subcellular location">
    <subcellularLocation>
        <location evidence="1 11">Cell membrane</location>
        <topology evidence="11">Peripheral membrane protein</topology>
    </subcellularLocation>
    <subcellularLocation>
        <location evidence="11">Cytoplasm</location>
    </subcellularLocation>
    <text evidence="11">Cell membrane association requires GtfB.</text>
</comment>
<evidence type="ECO:0000256" key="4">
    <source>
        <dbReference type="ARBA" id="ARBA00022475"/>
    </source>
</evidence>
<evidence type="ECO:0000313" key="14">
    <source>
        <dbReference type="EMBL" id="EKU45291.1"/>
    </source>
</evidence>
<dbReference type="InterPro" id="IPR014267">
    <property type="entry name" value="GtfA"/>
</dbReference>
<organism evidence="14 15">
    <name type="scientific">Staphylococcus massiliensis S46</name>
    <dbReference type="NCBI Taxonomy" id="1229783"/>
    <lineage>
        <taxon>Bacteria</taxon>
        <taxon>Bacillati</taxon>
        <taxon>Bacillota</taxon>
        <taxon>Bacilli</taxon>
        <taxon>Bacillales</taxon>
        <taxon>Staphylococcaceae</taxon>
        <taxon>Staphylococcus</taxon>
    </lineage>
</organism>
<evidence type="ECO:0000256" key="9">
    <source>
        <dbReference type="ARBA" id="ARBA00023136"/>
    </source>
</evidence>
<dbReference type="SUPFAM" id="SSF53756">
    <property type="entry name" value="UDP-Glycosyltransferase/glycogen phosphorylase"/>
    <property type="match status" value="1"/>
</dbReference>
<dbReference type="GO" id="GO:0016757">
    <property type="term" value="F:glycosyltransferase activity"/>
    <property type="evidence" value="ECO:0007669"/>
    <property type="project" value="UniProtKB-UniRule"/>
</dbReference>
<evidence type="ECO:0000256" key="2">
    <source>
        <dbReference type="ARBA" id="ARBA00004922"/>
    </source>
</evidence>
<evidence type="ECO:0000313" key="15">
    <source>
        <dbReference type="Proteomes" id="UP000009885"/>
    </source>
</evidence>
<dbReference type="GO" id="GO:0017122">
    <property type="term" value="C:protein N-acetylglucosaminyltransferase complex"/>
    <property type="evidence" value="ECO:0007669"/>
    <property type="project" value="UniProtKB-UniRule"/>
</dbReference>
<dbReference type="HAMAP" id="MF_01472">
    <property type="entry name" value="GtfA"/>
    <property type="match status" value="1"/>
</dbReference>
<dbReference type="CDD" id="cd04949">
    <property type="entry name" value="GT4_GtfA-like"/>
    <property type="match status" value="1"/>
</dbReference>
<proteinExistence type="inferred from homology"/>
<dbReference type="NCBIfam" id="TIGR02918">
    <property type="entry name" value="accessory Sec system glycosyltransferase GtfA"/>
    <property type="match status" value="1"/>
</dbReference>
<dbReference type="EC" id="2.4.1.-" evidence="11"/>
<dbReference type="PATRIC" id="fig|1229783.3.peg.2264"/>
<evidence type="ECO:0000256" key="6">
    <source>
        <dbReference type="ARBA" id="ARBA00022676"/>
    </source>
</evidence>
<comment type="catalytic activity">
    <reaction evidence="10 11">
        <text>L-seryl-[protein] + UDP-N-acetyl-alpha-D-glucosamine = 3-O-[N-acetyl-alpha-D-glucosaminyl]-L-seryl-[protein] + UDP + H(+)</text>
        <dbReference type="Rhea" id="RHEA:59872"/>
        <dbReference type="Rhea" id="RHEA-COMP:9863"/>
        <dbReference type="Rhea" id="RHEA-COMP:15471"/>
        <dbReference type="ChEBI" id="CHEBI:15378"/>
        <dbReference type="ChEBI" id="CHEBI:29999"/>
        <dbReference type="ChEBI" id="CHEBI:57705"/>
        <dbReference type="ChEBI" id="CHEBI:58223"/>
        <dbReference type="ChEBI" id="CHEBI:143279"/>
    </reaction>
</comment>
<accession>K9AGR4</accession>
<keyword evidence="9 11" id="KW-0472">Membrane</keyword>
<dbReference type="Pfam" id="PF22145">
    <property type="entry name" value="GtfA_EBD"/>
    <property type="match status" value="1"/>
</dbReference>
<comment type="similarity">
    <text evidence="3 11">Belongs to the glycosyltransferase group 1 family. Glycosyltransferase 4 subfamily.</text>
</comment>
<dbReference type="Proteomes" id="UP000009885">
    <property type="component" value="Unassembled WGS sequence"/>
</dbReference>
<feature type="binding site" evidence="11">
    <location>
        <position position="245"/>
    </location>
    <ligand>
        <name>N-acetyl-D-glucosamine</name>
        <dbReference type="ChEBI" id="CHEBI:506227"/>
    </ligand>
</feature>
<evidence type="ECO:0000256" key="5">
    <source>
        <dbReference type="ARBA" id="ARBA00022490"/>
    </source>
</evidence>
<comment type="pathway">
    <text evidence="2 11">Protein modification; protein glycosylation.</text>
</comment>
<keyword evidence="8 11" id="KW-0547">Nucleotide-binding</keyword>
<keyword evidence="5 11" id="KW-0963">Cytoplasm</keyword>
<name>K9AGR4_9STAP</name>
<feature type="binding site" evidence="11">
    <location>
        <begin position="407"/>
        <end position="410"/>
    </location>
    <ligand>
        <name>N-acetyl-D-glucosamine</name>
        <dbReference type="ChEBI" id="CHEBI:506227"/>
    </ligand>
</feature>
<evidence type="ECO:0000256" key="10">
    <source>
        <dbReference type="ARBA" id="ARBA00052053"/>
    </source>
</evidence>
<keyword evidence="15" id="KW-1185">Reference proteome</keyword>
<evidence type="ECO:0000256" key="7">
    <source>
        <dbReference type="ARBA" id="ARBA00022679"/>
    </source>
</evidence>
<keyword evidence="6 11" id="KW-0328">Glycosyltransferase</keyword>
<sequence length="506" mass="58633">MQQNPVYNINFGIGWASSGIEYAQAYRANLLRQLDRNVKFIFLDFISSENIQTLTDNLGFKDDEVIWLYQYFSNIKIAPTTYTLDDLMGEIGNEITQIEDNGKIKRLYFDGDKSSFATCYMKNADKNYVDRVEFVLEGYLVRKDFFSYTRVFSEYYSPYQNYAKIYMRQFYNEDGTIAYKEYIDDKESVFVFNDAQLYSKAEFVAYFLNKLNLSNRDIVILDRATEIGQAVLQNKGASKLGVVVHAEHFSDNATDGDNILWNNYYEYQFRNAKFVDFFITATDLQNRILSQHFSKYTHDNPLIRTVPVGSLNQLIYPEKKRRPYSMITASRLAKEKHVDWIAKAVVKAKKEIPKLTFDIYGQGGEKDKIEQIVYENNAQDYITLKGHVNLQDVYSKYELFVSASQSEGFGLTLMEAVGSGLGMIGFNVNYGNPTFIRNSENGYLMSENIESADKEEKINELASYIVKYFKNGPKHPESTSYEIASEFLTQKIVEKWDMLIKEVLHD</sequence>
<keyword evidence="7 11" id="KW-0808">Transferase</keyword>
<evidence type="ECO:0000256" key="3">
    <source>
        <dbReference type="ARBA" id="ARBA00009481"/>
    </source>
</evidence>
<feature type="domain" description="GtfA extended beta-sheet meander" evidence="13">
    <location>
        <begin position="98"/>
        <end position="194"/>
    </location>
</feature>
<dbReference type="InterPro" id="IPR001296">
    <property type="entry name" value="Glyco_trans_1"/>
</dbReference>
<comment type="function">
    <text evidence="11">Required for polymorphic O-glycosylation of the serine-rich repeat protein in this bacteria. Catalyzes the first step in glycosylation by transferring N-acetylglucosamine from UDP-GlcNAc to serine residues in the substrate protein. Part of the accessory SecA2/SecY2 system specifically required to export serine-rich repeat cell wall proteins usually encoded upstream in the same operon.</text>
</comment>
<dbReference type="STRING" id="1229783.C273_11446"/>
<dbReference type="OrthoDB" id="9765175at2"/>
<evidence type="ECO:0000256" key="8">
    <source>
        <dbReference type="ARBA" id="ARBA00022741"/>
    </source>
</evidence>
<dbReference type="GO" id="GO:0005737">
    <property type="term" value="C:cytoplasm"/>
    <property type="evidence" value="ECO:0007669"/>
    <property type="project" value="UniProtKB-SubCell"/>
</dbReference>
<feature type="binding site" evidence="11">
    <location>
        <begin position="387"/>
        <end position="388"/>
    </location>
    <ligand>
        <name>UDP</name>
        <dbReference type="ChEBI" id="CHEBI:58223"/>
    </ligand>
</feature>
<evidence type="ECO:0000259" key="12">
    <source>
        <dbReference type="Pfam" id="PF00534"/>
    </source>
</evidence>
<gene>
    <name evidence="11" type="primary">gtfA</name>
    <name evidence="14" type="ORF">C273_11446</name>
</gene>
<dbReference type="RefSeq" id="WP_009385249.1">
    <property type="nucleotide sequence ID" value="NZ_AMSQ01000034.1"/>
</dbReference>
<dbReference type="PANTHER" id="PTHR12526">
    <property type="entry name" value="GLYCOSYLTRANSFERASE"/>
    <property type="match status" value="1"/>
</dbReference>
<dbReference type="UniPathway" id="UPA00378"/>
<dbReference type="FunFam" id="3.40.50.2000:FF:000196">
    <property type="entry name" value="UDP-N-acetylglucosamine--peptide N-acetylglucosaminyltransferase GtfA subunit"/>
    <property type="match status" value="1"/>
</dbReference>
<reference evidence="14 15" key="1">
    <citation type="journal article" date="2013" name="Genome Announc.">
        <title>Genome Sequence of Staphylococcus massiliensis Strain S46, Isolated from the Surface of Healthy Human Skin.</title>
        <authorList>
            <person name="Srivastav R."/>
            <person name="Singh A."/>
            <person name="Jangir P.K."/>
            <person name="Kumari C."/>
            <person name="Muduli S."/>
            <person name="Sharma R."/>
        </authorList>
    </citation>
    <scope>NUCLEOTIDE SEQUENCE [LARGE SCALE GENOMIC DNA]</scope>
    <source>
        <strain evidence="14 15">S46</strain>
    </source>
</reference>
<dbReference type="AlphaFoldDB" id="K9AGR4"/>
<dbReference type="GO" id="GO:0000166">
    <property type="term" value="F:nucleotide binding"/>
    <property type="evidence" value="ECO:0007669"/>
    <property type="project" value="UniProtKB-KW"/>
</dbReference>
<dbReference type="EMBL" id="AMSQ01000034">
    <property type="protein sequence ID" value="EKU45291.1"/>
    <property type="molecule type" value="Genomic_DNA"/>
</dbReference>
<comment type="caution">
    <text evidence="14">The sequence shown here is derived from an EMBL/GenBank/DDBJ whole genome shotgun (WGS) entry which is preliminary data.</text>
</comment>
<dbReference type="InterPro" id="IPR054396">
    <property type="entry name" value="GtfA_EBD"/>
</dbReference>
<comment type="subunit">
    <text evidence="11">Forms a heterotetramer with 2 subunits each of GtfA and GtfB. Part of the accessory SecA2/SecY2 protein translocation apparatus.</text>
</comment>
<protein>
    <recommendedName>
        <fullName evidence="11">UDP-N-acetylglucosamine--peptide N-acetylglucosaminyltransferase GtfA subunit</fullName>
        <ecNumber evidence="11">2.4.1.-</ecNumber>
    </recommendedName>
    <alternativeName>
        <fullName evidence="11">Glycosyltransferase GtfA</fullName>
    </alternativeName>
</protein>
<evidence type="ECO:0000256" key="1">
    <source>
        <dbReference type="ARBA" id="ARBA00004236"/>
    </source>
</evidence>
<dbReference type="GO" id="GO:0005886">
    <property type="term" value="C:plasma membrane"/>
    <property type="evidence" value="ECO:0007669"/>
    <property type="project" value="UniProtKB-SubCell"/>
</dbReference>
<dbReference type="eggNOG" id="COG0438">
    <property type="taxonomic scope" value="Bacteria"/>
</dbReference>
<keyword evidence="4 11" id="KW-1003">Cell membrane</keyword>
<evidence type="ECO:0000256" key="11">
    <source>
        <dbReference type="HAMAP-Rule" id="MF_01472"/>
    </source>
</evidence>
<dbReference type="PANTHER" id="PTHR12526:SF629">
    <property type="entry name" value="TEICHURONIC ACID BIOSYNTHESIS GLYCOSYLTRANSFERASE TUAH-RELATED"/>
    <property type="match status" value="1"/>
</dbReference>
<dbReference type="Pfam" id="PF00534">
    <property type="entry name" value="Glycos_transf_1"/>
    <property type="match status" value="1"/>
</dbReference>
<dbReference type="Gene3D" id="3.40.50.2000">
    <property type="entry name" value="Glycogen Phosphorylase B"/>
    <property type="match status" value="2"/>
</dbReference>